<dbReference type="OrthoDB" id="5423926at2759"/>
<feature type="region of interest" description="Disordered" evidence="1">
    <location>
        <begin position="171"/>
        <end position="204"/>
    </location>
</feature>
<proteinExistence type="predicted"/>
<feature type="region of interest" description="Disordered" evidence="1">
    <location>
        <begin position="64"/>
        <end position="152"/>
    </location>
</feature>
<gene>
    <name evidence="2" type="ORF">M501DRAFT_1009143</name>
</gene>
<dbReference type="AlphaFoldDB" id="A0A9P4VT53"/>
<evidence type="ECO:0000313" key="3">
    <source>
        <dbReference type="Proteomes" id="UP000799429"/>
    </source>
</evidence>
<dbReference type="EMBL" id="MU006091">
    <property type="protein sequence ID" value="KAF2841110.1"/>
    <property type="molecule type" value="Genomic_DNA"/>
</dbReference>
<comment type="caution">
    <text evidence="2">The sequence shown here is derived from an EMBL/GenBank/DDBJ whole genome shotgun (WGS) entry which is preliminary data.</text>
</comment>
<organism evidence="2 3">
    <name type="scientific">Patellaria atrata CBS 101060</name>
    <dbReference type="NCBI Taxonomy" id="1346257"/>
    <lineage>
        <taxon>Eukaryota</taxon>
        <taxon>Fungi</taxon>
        <taxon>Dikarya</taxon>
        <taxon>Ascomycota</taxon>
        <taxon>Pezizomycotina</taxon>
        <taxon>Dothideomycetes</taxon>
        <taxon>Dothideomycetes incertae sedis</taxon>
        <taxon>Patellariales</taxon>
        <taxon>Patellariaceae</taxon>
        <taxon>Patellaria</taxon>
    </lineage>
</organism>
<evidence type="ECO:0000256" key="1">
    <source>
        <dbReference type="SAM" id="MobiDB-lite"/>
    </source>
</evidence>
<sequence length="219" mass="23445">MFSRHRHRSYSNPPKNTTPNSNAALAASQAFLKDRASNASLSNAAATAALRSFTTSPTAVADIQTKRMIRRGSTSSQGSADARGQSNRGLVRQSSSGSMTERTFRSPSPNRKGSPSIDPNAPPVPAIPKNVPKPPFRVTSPGPKKQGGRGVSVDRGTIQMHAARVTNLSQVPEVDRENSQRSINFSRPISPQSSSPSPRCPISHLGQVRRVLRNLMGVS</sequence>
<dbReference type="Proteomes" id="UP000799429">
    <property type="component" value="Unassembled WGS sequence"/>
</dbReference>
<evidence type="ECO:0000313" key="2">
    <source>
        <dbReference type="EMBL" id="KAF2841110.1"/>
    </source>
</evidence>
<feature type="compositionally biased region" description="Pro residues" evidence="1">
    <location>
        <begin position="120"/>
        <end position="135"/>
    </location>
</feature>
<keyword evidence="3" id="KW-1185">Reference proteome</keyword>
<feature type="region of interest" description="Disordered" evidence="1">
    <location>
        <begin position="1"/>
        <end position="26"/>
    </location>
</feature>
<feature type="compositionally biased region" description="Low complexity" evidence="1">
    <location>
        <begin position="11"/>
        <end position="22"/>
    </location>
</feature>
<accession>A0A9P4VT53</accession>
<reference evidence="2" key="1">
    <citation type="journal article" date="2020" name="Stud. Mycol.">
        <title>101 Dothideomycetes genomes: a test case for predicting lifestyles and emergence of pathogens.</title>
        <authorList>
            <person name="Haridas S."/>
            <person name="Albert R."/>
            <person name="Binder M."/>
            <person name="Bloem J."/>
            <person name="Labutti K."/>
            <person name="Salamov A."/>
            <person name="Andreopoulos B."/>
            <person name="Baker S."/>
            <person name="Barry K."/>
            <person name="Bills G."/>
            <person name="Bluhm B."/>
            <person name="Cannon C."/>
            <person name="Castanera R."/>
            <person name="Culley D."/>
            <person name="Daum C."/>
            <person name="Ezra D."/>
            <person name="Gonzalez J."/>
            <person name="Henrissat B."/>
            <person name="Kuo A."/>
            <person name="Liang C."/>
            <person name="Lipzen A."/>
            <person name="Lutzoni F."/>
            <person name="Magnuson J."/>
            <person name="Mondo S."/>
            <person name="Nolan M."/>
            <person name="Ohm R."/>
            <person name="Pangilinan J."/>
            <person name="Park H.-J."/>
            <person name="Ramirez L."/>
            <person name="Alfaro M."/>
            <person name="Sun H."/>
            <person name="Tritt A."/>
            <person name="Yoshinaga Y."/>
            <person name="Zwiers L.-H."/>
            <person name="Turgeon B."/>
            <person name="Goodwin S."/>
            <person name="Spatafora J."/>
            <person name="Crous P."/>
            <person name="Grigoriev I."/>
        </authorList>
    </citation>
    <scope>NUCLEOTIDE SEQUENCE</scope>
    <source>
        <strain evidence="2">CBS 101060</strain>
    </source>
</reference>
<feature type="compositionally biased region" description="Polar residues" evidence="1">
    <location>
        <begin position="72"/>
        <end position="113"/>
    </location>
</feature>
<name>A0A9P4VT53_9PEZI</name>
<feature type="compositionally biased region" description="Low complexity" evidence="1">
    <location>
        <begin position="186"/>
        <end position="203"/>
    </location>
</feature>
<protein>
    <submittedName>
        <fullName evidence="2">Uncharacterized protein</fullName>
    </submittedName>
</protein>